<evidence type="ECO:0000313" key="13">
    <source>
        <dbReference type="EMBL" id="CAA9551593.1"/>
    </source>
</evidence>
<dbReference type="GO" id="GO:0019563">
    <property type="term" value="P:glycerol catabolic process"/>
    <property type="evidence" value="ECO:0007669"/>
    <property type="project" value="UniProtKB-UniRule"/>
</dbReference>
<feature type="binding site" evidence="9">
    <location>
        <position position="313"/>
    </location>
    <ligand>
        <name>ATP</name>
        <dbReference type="ChEBI" id="CHEBI:30616"/>
    </ligand>
</feature>
<feature type="binding site" evidence="9">
    <location>
        <position position="13"/>
    </location>
    <ligand>
        <name>ATP</name>
        <dbReference type="ChEBI" id="CHEBI:30616"/>
    </ligand>
</feature>
<evidence type="ECO:0000256" key="3">
    <source>
        <dbReference type="ARBA" id="ARBA00022679"/>
    </source>
</evidence>
<dbReference type="PANTHER" id="PTHR10196">
    <property type="entry name" value="SUGAR KINASE"/>
    <property type="match status" value="1"/>
</dbReference>
<evidence type="ECO:0000259" key="11">
    <source>
        <dbReference type="Pfam" id="PF00370"/>
    </source>
</evidence>
<keyword evidence="3 9" id="KW-0808">Transferase</keyword>
<feature type="binding site" evidence="9">
    <location>
        <position position="309"/>
    </location>
    <ligand>
        <name>ATP</name>
        <dbReference type="ChEBI" id="CHEBI:30616"/>
    </ligand>
</feature>
<comment type="similarity">
    <text evidence="2 9 10">Belongs to the FGGY kinase family.</text>
</comment>
<dbReference type="FunFam" id="3.30.420.40:FF:000008">
    <property type="entry name" value="Glycerol kinase"/>
    <property type="match status" value="1"/>
</dbReference>
<dbReference type="InterPro" id="IPR018485">
    <property type="entry name" value="FGGY_C"/>
</dbReference>
<dbReference type="EC" id="2.7.1.30" evidence="9"/>
<feature type="binding site" evidence="9">
    <location>
        <position position="135"/>
    </location>
    <ligand>
        <name>glycerol</name>
        <dbReference type="ChEBI" id="CHEBI:17754"/>
    </ligand>
</feature>
<protein>
    <recommendedName>
        <fullName evidence="9">Glycerol kinase</fullName>
        <ecNumber evidence="9">2.7.1.30</ecNumber>
    </recommendedName>
    <alternativeName>
        <fullName evidence="9">ATP:glycerol 3-phosphotransferase</fullName>
    </alternativeName>
    <alternativeName>
        <fullName evidence="9">Glycerokinase</fullName>
        <shortName evidence="9">GK</shortName>
    </alternativeName>
</protein>
<feature type="binding site" evidence="9">
    <location>
        <position position="266"/>
    </location>
    <ligand>
        <name>ATP</name>
        <dbReference type="ChEBI" id="CHEBI:30616"/>
    </ligand>
</feature>
<dbReference type="InterPro" id="IPR005999">
    <property type="entry name" value="Glycerol_kin"/>
</dbReference>
<dbReference type="EMBL" id="CADCWL010000035">
    <property type="protein sequence ID" value="CAA9551593.1"/>
    <property type="molecule type" value="Genomic_DNA"/>
</dbReference>
<dbReference type="PROSITE" id="PS00445">
    <property type="entry name" value="FGGY_KINASES_2"/>
    <property type="match status" value="1"/>
</dbReference>
<feature type="domain" description="Carbohydrate kinase FGGY N-terminal" evidence="11">
    <location>
        <begin position="6"/>
        <end position="251"/>
    </location>
</feature>
<organism evidence="13">
    <name type="scientific">uncultured Thermomicrobiales bacterium</name>
    <dbReference type="NCBI Taxonomy" id="1645740"/>
    <lineage>
        <taxon>Bacteria</taxon>
        <taxon>Pseudomonadati</taxon>
        <taxon>Thermomicrobiota</taxon>
        <taxon>Thermomicrobia</taxon>
        <taxon>Thermomicrobiales</taxon>
        <taxon>environmental samples</taxon>
    </lineage>
</organism>
<dbReference type="CDD" id="cd07786">
    <property type="entry name" value="FGGY_EcGK_like"/>
    <property type="match status" value="1"/>
</dbReference>
<feature type="binding site" evidence="9">
    <location>
        <position position="266"/>
    </location>
    <ligand>
        <name>ADP</name>
        <dbReference type="ChEBI" id="CHEBI:456216"/>
    </ligand>
</feature>
<comment type="catalytic activity">
    <reaction evidence="8 9">
        <text>glycerol + ATP = sn-glycerol 3-phosphate + ADP + H(+)</text>
        <dbReference type="Rhea" id="RHEA:21644"/>
        <dbReference type="ChEBI" id="CHEBI:15378"/>
        <dbReference type="ChEBI" id="CHEBI:17754"/>
        <dbReference type="ChEBI" id="CHEBI:30616"/>
        <dbReference type="ChEBI" id="CHEBI:57597"/>
        <dbReference type="ChEBI" id="CHEBI:456216"/>
        <dbReference type="EC" id="2.7.1.30"/>
    </reaction>
</comment>
<keyword evidence="5 9" id="KW-0418">Kinase</keyword>
<accession>A0A6J4UJW9</accession>
<gene>
    <name evidence="9" type="primary">glpK</name>
    <name evidence="13" type="ORF">AVDCRST_MAG19-878</name>
</gene>
<feature type="binding site" evidence="9">
    <location>
        <position position="410"/>
    </location>
    <ligand>
        <name>ADP</name>
        <dbReference type="ChEBI" id="CHEBI:456216"/>
    </ligand>
</feature>
<feature type="binding site" evidence="9">
    <location>
        <position position="84"/>
    </location>
    <ligand>
        <name>glycerol</name>
        <dbReference type="ChEBI" id="CHEBI:17754"/>
    </ligand>
</feature>
<keyword evidence="6 9" id="KW-0319">Glycerol metabolism</keyword>
<feature type="binding site" evidence="9">
    <location>
        <position position="84"/>
    </location>
    <ligand>
        <name>sn-glycerol 3-phosphate</name>
        <dbReference type="ChEBI" id="CHEBI:57597"/>
    </ligand>
</feature>
<feature type="binding site" evidence="9">
    <location>
        <position position="15"/>
    </location>
    <ligand>
        <name>ATP</name>
        <dbReference type="ChEBI" id="CHEBI:30616"/>
    </ligand>
</feature>
<dbReference type="GO" id="GO:0005524">
    <property type="term" value="F:ATP binding"/>
    <property type="evidence" value="ECO:0007669"/>
    <property type="project" value="UniProtKB-UniRule"/>
</dbReference>
<comment type="pathway">
    <text evidence="1 9">Polyol metabolism; glycerol degradation via glycerol kinase pathway; sn-glycerol 3-phosphate from glycerol: step 1/1.</text>
</comment>
<dbReference type="PANTHER" id="PTHR10196:SF69">
    <property type="entry name" value="GLYCEROL KINASE"/>
    <property type="match status" value="1"/>
</dbReference>
<name>A0A6J4UJW9_9BACT</name>
<reference evidence="13" key="1">
    <citation type="submission" date="2020-02" db="EMBL/GenBank/DDBJ databases">
        <authorList>
            <person name="Meier V. D."/>
        </authorList>
    </citation>
    <scope>NUCLEOTIDE SEQUENCE</scope>
    <source>
        <strain evidence="13">AVDCRST_MAG19</strain>
    </source>
</reference>
<keyword evidence="7 9" id="KW-0067">ATP-binding</keyword>
<feature type="binding site" evidence="9">
    <location>
        <position position="414"/>
    </location>
    <ligand>
        <name>ADP</name>
        <dbReference type="ChEBI" id="CHEBI:456216"/>
    </ligand>
</feature>
<dbReference type="UniPathway" id="UPA00618">
    <property type="reaction ID" value="UER00672"/>
</dbReference>
<dbReference type="InterPro" id="IPR043129">
    <property type="entry name" value="ATPase_NBD"/>
</dbReference>
<dbReference type="GO" id="GO:0006072">
    <property type="term" value="P:glycerol-3-phosphate metabolic process"/>
    <property type="evidence" value="ECO:0007669"/>
    <property type="project" value="InterPro"/>
</dbReference>
<feature type="binding site" evidence="9">
    <location>
        <position position="17"/>
    </location>
    <ligand>
        <name>ADP</name>
        <dbReference type="ChEBI" id="CHEBI:456216"/>
    </ligand>
</feature>
<dbReference type="Pfam" id="PF02782">
    <property type="entry name" value="FGGY_C"/>
    <property type="match status" value="1"/>
</dbReference>
<keyword evidence="4 9" id="KW-0547">Nucleotide-binding</keyword>
<dbReference type="PIRSF" id="PIRSF000538">
    <property type="entry name" value="GlpK"/>
    <property type="match status" value="1"/>
</dbReference>
<feature type="binding site" evidence="9">
    <location>
        <position position="245"/>
    </location>
    <ligand>
        <name>glycerol</name>
        <dbReference type="ChEBI" id="CHEBI:17754"/>
    </ligand>
</feature>
<dbReference type="GO" id="GO:0004370">
    <property type="term" value="F:glycerol kinase activity"/>
    <property type="evidence" value="ECO:0007669"/>
    <property type="project" value="UniProtKB-UniRule"/>
</dbReference>
<comment type="function">
    <text evidence="9">Key enzyme in the regulation of glycerol uptake and metabolism. Catalyzes the phosphorylation of glycerol to yield sn-glycerol 3-phosphate.</text>
</comment>
<evidence type="ECO:0000256" key="1">
    <source>
        <dbReference type="ARBA" id="ARBA00005190"/>
    </source>
</evidence>
<evidence type="ECO:0000256" key="4">
    <source>
        <dbReference type="ARBA" id="ARBA00022741"/>
    </source>
</evidence>
<evidence type="ECO:0000259" key="12">
    <source>
        <dbReference type="Pfam" id="PF02782"/>
    </source>
</evidence>
<feature type="binding site" evidence="9">
    <location>
        <position position="13"/>
    </location>
    <ligand>
        <name>sn-glycerol 3-phosphate</name>
        <dbReference type="ChEBI" id="CHEBI:57597"/>
    </ligand>
</feature>
<evidence type="ECO:0000256" key="5">
    <source>
        <dbReference type="ARBA" id="ARBA00022777"/>
    </source>
</evidence>
<dbReference type="InterPro" id="IPR018484">
    <property type="entry name" value="FGGY_N"/>
</dbReference>
<evidence type="ECO:0000256" key="8">
    <source>
        <dbReference type="ARBA" id="ARBA00052101"/>
    </source>
</evidence>
<evidence type="ECO:0000256" key="7">
    <source>
        <dbReference type="ARBA" id="ARBA00022840"/>
    </source>
</evidence>
<dbReference type="GO" id="GO:0005829">
    <property type="term" value="C:cytosol"/>
    <property type="evidence" value="ECO:0007669"/>
    <property type="project" value="UniProtKB-ARBA"/>
</dbReference>
<dbReference type="InterPro" id="IPR000577">
    <property type="entry name" value="Carb_kinase_FGGY"/>
</dbReference>
<feature type="domain" description="Carbohydrate kinase FGGY C-terminal" evidence="12">
    <location>
        <begin position="261"/>
        <end position="449"/>
    </location>
</feature>
<evidence type="ECO:0000256" key="10">
    <source>
        <dbReference type="RuleBase" id="RU003733"/>
    </source>
</evidence>
<dbReference type="SUPFAM" id="SSF53067">
    <property type="entry name" value="Actin-like ATPase domain"/>
    <property type="match status" value="2"/>
</dbReference>
<feature type="binding site" evidence="9">
    <location>
        <position position="83"/>
    </location>
    <ligand>
        <name>glycerol</name>
        <dbReference type="ChEBI" id="CHEBI:17754"/>
    </ligand>
</feature>
<feature type="binding site" evidence="9">
    <location>
        <position position="135"/>
    </location>
    <ligand>
        <name>sn-glycerol 3-phosphate</name>
        <dbReference type="ChEBI" id="CHEBI:57597"/>
    </ligand>
</feature>
<dbReference type="AlphaFoldDB" id="A0A6J4UJW9"/>
<proteinExistence type="inferred from homology"/>
<evidence type="ECO:0000256" key="2">
    <source>
        <dbReference type="ARBA" id="ARBA00009156"/>
    </source>
</evidence>
<comment type="activity regulation">
    <text evidence="9">Inhibited by fructose 1,6-bisphosphate (FBP).</text>
</comment>
<sequence length="499" mass="53253">MAQGLILALDQGTTSSRAMLFDASGRIVAVAQRPTNQRYPEPGWVNQDAAEIWETTLAVARDVIHSIGAESARITAVGIANQRETTILWDRGTGRPVAPAIVWQSRQTAALVDAIRDRGMADVYRRTTGLVPDAYFSATKIAWLLDRDAELRRRAEAGEVLFGTVDSWLLWNLSGGRHHLTDPSNASRTMLYDIHAGDWSAPLLADMAIPPAVLPAVRANSEILFTTDPTTLGVEIPVAGVVGDQQAALFGQACFAPGQAKNTYGTGSFLLMNTGSAPKASRHELLATVAWRLDDRTEYALEGSIFVTGAAVQWLRDGLGLIAEAAAVEPLAASVPDSGGVVFVPALTGLGAPHWDPAARGTVVGISRGTTAGHLARATLEAIAFQVRDVLEAMTLDAGIGVTELRVDGGAARNDLLLQIQADLLGVPVVRPRSVETTALGAAYLAGLATGVWRDQEELATQWQADRRFDPAMAATERDDRYATWRRAVDRARGWAGGA</sequence>
<feature type="binding site" evidence="9">
    <location>
        <position position="309"/>
    </location>
    <ligand>
        <name>ADP</name>
        <dbReference type="ChEBI" id="CHEBI:456216"/>
    </ligand>
</feature>
<dbReference type="NCBIfam" id="TIGR01311">
    <property type="entry name" value="glycerol_kin"/>
    <property type="match status" value="1"/>
</dbReference>
<dbReference type="Gene3D" id="3.30.420.40">
    <property type="match status" value="2"/>
</dbReference>
<feature type="binding site" evidence="9">
    <location>
        <position position="13"/>
    </location>
    <ligand>
        <name>ADP</name>
        <dbReference type="ChEBI" id="CHEBI:456216"/>
    </ligand>
</feature>
<dbReference type="FunFam" id="3.30.420.40:FF:000007">
    <property type="entry name" value="Glycerol kinase"/>
    <property type="match status" value="1"/>
</dbReference>
<dbReference type="Pfam" id="PF00370">
    <property type="entry name" value="FGGY_N"/>
    <property type="match status" value="1"/>
</dbReference>
<dbReference type="HAMAP" id="MF_00186">
    <property type="entry name" value="Glycerol_kin"/>
    <property type="match status" value="1"/>
</dbReference>
<evidence type="ECO:0000256" key="9">
    <source>
        <dbReference type="HAMAP-Rule" id="MF_00186"/>
    </source>
</evidence>
<feature type="binding site" evidence="9">
    <location>
        <position position="244"/>
    </location>
    <ligand>
        <name>sn-glycerol 3-phosphate</name>
        <dbReference type="ChEBI" id="CHEBI:57597"/>
    </ligand>
</feature>
<dbReference type="InterPro" id="IPR018483">
    <property type="entry name" value="Carb_kinase_FGGY_CS"/>
</dbReference>
<feature type="binding site" evidence="9">
    <location>
        <position position="83"/>
    </location>
    <ligand>
        <name>sn-glycerol 3-phosphate</name>
        <dbReference type="ChEBI" id="CHEBI:57597"/>
    </ligand>
</feature>
<dbReference type="NCBIfam" id="NF000756">
    <property type="entry name" value="PRK00047.1"/>
    <property type="match status" value="1"/>
</dbReference>
<feature type="binding site" evidence="9">
    <location>
        <position position="244"/>
    </location>
    <ligand>
        <name>glycerol</name>
        <dbReference type="ChEBI" id="CHEBI:17754"/>
    </ligand>
</feature>
<feature type="binding site" evidence="9">
    <location>
        <position position="14"/>
    </location>
    <ligand>
        <name>ATP</name>
        <dbReference type="ChEBI" id="CHEBI:30616"/>
    </ligand>
</feature>
<feature type="binding site" evidence="9">
    <location>
        <position position="410"/>
    </location>
    <ligand>
        <name>ATP</name>
        <dbReference type="ChEBI" id="CHEBI:30616"/>
    </ligand>
</feature>
<evidence type="ECO:0000256" key="6">
    <source>
        <dbReference type="ARBA" id="ARBA00022798"/>
    </source>
</evidence>